<accession>A0AA37TH99</accession>
<name>A0AA37TH99_9HYPH</name>
<dbReference type="Proteomes" id="UP001157440">
    <property type="component" value="Unassembled WGS sequence"/>
</dbReference>
<evidence type="ECO:0000313" key="1">
    <source>
        <dbReference type="EMBL" id="GLS73851.1"/>
    </source>
</evidence>
<dbReference type="EMBL" id="BSPL01000031">
    <property type="protein sequence ID" value="GLS73851.1"/>
    <property type="molecule type" value="Genomic_DNA"/>
</dbReference>
<protein>
    <submittedName>
        <fullName evidence="1">Uncharacterized protein</fullName>
    </submittedName>
</protein>
<reference evidence="2" key="1">
    <citation type="journal article" date="2019" name="Int. J. Syst. Evol. Microbiol.">
        <title>The Global Catalogue of Microorganisms (GCM) 10K type strain sequencing project: providing services to taxonomists for standard genome sequencing and annotation.</title>
        <authorList>
            <consortium name="The Broad Institute Genomics Platform"/>
            <consortium name="The Broad Institute Genome Sequencing Center for Infectious Disease"/>
            <person name="Wu L."/>
            <person name="Ma J."/>
        </authorList>
    </citation>
    <scope>NUCLEOTIDE SEQUENCE [LARGE SCALE GENOMIC DNA]</scope>
    <source>
        <strain evidence="2">NBRC 103632</strain>
    </source>
</reference>
<comment type="caution">
    <text evidence="1">The sequence shown here is derived from an EMBL/GenBank/DDBJ whole genome shotgun (WGS) entry which is preliminary data.</text>
</comment>
<keyword evidence="2" id="KW-1185">Reference proteome</keyword>
<organism evidence="1 2">
    <name type="scientific">Methylobacterium tardum</name>
    <dbReference type="NCBI Taxonomy" id="374432"/>
    <lineage>
        <taxon>Bacteria</taxon>
        <taxon>Pseudomonadati</taxon>
        <taxon>Pseudomonadota</taxon>
        <taxon>Alphaproteobacteria</taxon>
        <taxon>Hyphomicrobiales</taxon>
        <taxon>Methylobacteriaceae</taxon>
        <taxon>Methylobacterium</taxon>
    </lineage>
</organism>
<proteinExistence type="predicted"/>
<evidence type="ECO:0000313" key="2">
    <source>
        <dbReference type="Proteomes" id="UP001157440"/>
    </source>
</evidence>
<sequence length="66" mass="7525">MSEAQQRQSFTFELVPSQRAAGGYHWAIRKHGKLVQRSDTPLSTEAKARTQALAMIDRLRIGQVNW</sequence>
<dbReference type="RefSeq" id="WP_238199146.1">
    <property type="nucleotide sequence ID" value="NZ_BPQZ01000032.1"/>
</dbReference>
<gene>
    <name evidence="1" type="ORF">GCM10007890_58660</name>
</gene>
<dbReference type="AlphaFoldDB" id="A0AA37TH99"/>